<dbReference type="InterPro" id="IPR058240">
    <property type="entry name" value="rSAM_sf"/>
</dbReference>
<comment type="caution">
    <text evidence="8">The sequence shown here is derived from an EMBL/GenBank/DDBJ whole genome shotgun (WGS) entry which is preliminary data.</text>
</comment>
<gene>
    <name evidence="8" type="ORF">CLV62_11837</name>
</gene>
<sequence>MTNKPYKEFGDFLNSIFPHKVQKISINAGFTCPNRDGSKAVGGCTYCNNQSFSPGYGGKQRTVTDQLRDGIAFFSHKYPEMKYLAYFQSYTNTYDDIEKLIALYEEALAYPNVVGIIIGTRPDCMPAELLEYFAKLKERTFLLIEYGLESTLDSTLEFINRGHTYAESVEAIYQTAAKGIYTGAHMILGLPGESREQMLEHADKLSELPLTTLKMHQLQLIKGTAMARQYREHPEWFNLFKVEDYIDLCIDFTERLNPDFIIERFVSQSPKSLLIAPDWGLKNFEFTAKVLKRFAERNAYQGRLCKKAKV</sequence>
<protein>
    <recommendedName>
        <fullName evidence="7">Radical SAM core domain-containing protein</fullName>
    </recommendedName>
</protein>
<dbReference type="GO" id="GO:0003824">
    <property type="term" value="F:catalytic activity"/>
    <property type="evidence" value="ECO:0007669"/>
    <property type="project" value="InterPro"/>
</dbReference>
<dbReference type="EMBL" id="QICL01000018">
    <property type="protein sequence ID" value="PXV62649.1"/>
    <property type="molecule type" value="Genomic_DNA"/>
</dbReference>
<evidence type="ECO:0000313" key="8">
    <source>
        <dbReference type="EMBL" id="PXV62649.1"/>
    </source>
</evidence>
<keyword evidence="3" id="KW-0949">S-adenosyl-L-methionine</keyword>
<dbReference type="CDD" id="cd01335">
    <property type="entry name" value="Radical_SAM"/>
    <property type="match status" value="1"/>
</dbReference>
<dbReference type="InterPro" id="IPR023404">
    <property type="entry name" value="rSAM_horseshoe"/>
</dbReference>
<reference evidence="8 9" key="1">
    <citation type="submission" date="2018-03" db="EMBL/GenBank/DDBJ databases">
        <title>Genomic Encyclopedia of Archaeal and Bacterial Type Strains, Phase II (KMG-II): from individual species to whole genera.</title>
        <authorList>
            <person name="Goeker M."/>
        </authorList>
    </citation>
    <scope>NUCLEOTIDE SEQUENCE [LARGE SCALE GENOMIC DNA]</scope>
    <source>
        <strain evidence="8 9">DSM 100214</strain>
    </source>
</reference>
<dbReference type="Pfam" id="PF04055">
    <property type="entry name" value="Radical_SAM"/>
    <property type="match status" value="1"/>
</dbReference>
<dbReference type="Proteomes" id="UP000247973">
    <property type="component" value="Unassembled WGS sequence"/>
</dbReference>
<dbReference type="OrthoDB" id="9801689at2"/>
<keyword evidence="4" id="KW-0479">Metal-binding</keyword>
<keyword evidence="5" id="KW-0408">Iron</keyword>
<evidence type="ECO:0000256" key="3">
    <source>
        <dbReference type="ARBA" id="ARBA00022691"/>
    </source>
</evidence>
<name>A0A2V3PNZ5_9BACT</name>
<dbReference type="GO" id="GO:0046872">
    <property type="term" value="F:metal ion binding"/>
    <property type="evidence" value="ECO:0007669"/>
    <property type="project" value="UniProtKB-KW"/>
</dbReference>
<dbReference type="SMART" id="SM00729">
    <property type="entry name" value="Elp3"/>
    <property type="match status" value="1"/>
</dbReference>
<keyword evidence="6" id="KW-0411">Iron-sulfur</keyword>
<dbReference type="InterPro" id="IPR005911">
    <property type="entry name" value="YhcC-like"/>
</dbReference>
<dbReference type="SFLD" id="SFLDS00029">
    <property type="entry name" value="Radical_SAM"/>
    <property type="match status" value="1"/>
</dbReference>
<evidence type="ECO:0000313" key="9">
    <source>
        <dbReference type="Proteomes" id="UP000247973"/>
    </source>
</evidence>
<evidence type="ECO:0000256" key="4">
    <source>
        <dbReference type="ARBA" id="ARBA00022723"/>
    </source>
</evidence>
<accession>A0A2V3PNZ5</accession>
<dbReference type="SUPFAM" id="SSF102114">
    <property type="entry name" value="Radical SAM enzymes"/>
    <property type="match status" value="1"/>
</dbReference>
<evidence type="ECO:0000256" key="1">
    <source>
        <dbReference type="ARBA" id="ARBA00001966"/>
    </source>
</evidence>
<dbReference type="Gene3D" id="3.80.30.20">
    <property type="entry name" value="tm_1862 like domain"/>
    <property type="match status" value="1"/>
</dbReference>
<dbReference type="InterPro" id="IPR039661">
    <property type="entry name" value="ELP3"/>
</dbReference>
<dbReference type="Pfam" id="PF16199">
    <property type="entry name" value="Radical_SAM_C"/>
    <property type="match status" value="1"/>
</dbReference>
<proteinExistence type="predicted"/>
<evidence type="ECO:0000256" key="5">
    <source>
        <dbReference type="ARBA" id="ARBA00023004"/>
    </source>
</evidence>
<dbReference type="AlphaFoldDB" id="A0A2V3PNZ5"/>
<dbReference type="PANTHER" id="PTHR11135">
    <property type="entry name" value="HISTONE ACETYLTRANSFERASE-RELATED"/>
    <property type="match status" value="1"/>
</dbReference>
<dbReference type="PANTHER" id="PTHR11135:SF1">
    <property type="entry name" value="PROTEIN YHCC"/>
    <property type="match status" value="1"/>
</dbReference>
<feature type="domain" description="Radical SAM core" evidence="7">
    <location>
        <begin position="16"/>
        <end position="255"/>
    </location>
</feature>
<comment type="cofactor">
    <cofactor evidence="1">
        <name>[4Fe-4S] cluster</name>
        <dbReference type="ChEBI" id="CHEBI:49883"/>
    </cofactor>
</comment>
<organism evidence="8 9">
    <name type="scientific">Dysgonomonas alginatilytica</name>
    <dbReference type="NCBI Taxonomy" id="1605892"/>
    <lineage>
        <taxon>Bacteria</taxon>
        <taxon>Pseudomonadati</taxon>
        <taxon>Bacteroidota</taxon>
        <taxon>Bacteroidia</taxon>
        <taxon>Bacteroidales</taxon>
        <taxon>Dysgonomonadaceae</taxon>
        <taxon>Dysgonomonas</taxon>
    </lineage>
</organism>
<evidence type="ECO:0000259" key="7">
    <source>
        <dbReference type="PROSITE" id="PS51918"/>
    </source>
</evidence>
<keyword evidence="2" id="KW-0004">4Fe-4S</keyword>
<dbReference type="RefSeq" id="WP_110311373.1">
    <property type="nucleotide sequence ID" value="NZ_QICL01000018.1"/>
</dbReference>
<evidence type="ECO:0000256" key="6">
    <source>
        <dbReference type="ARBA" id="ARBA00023014"/>
    </source>
</evidence>
<dbReference type="SFLD" id="SFLDG01086">
    <property type="entry name" value="elongater_protein-like"/>
    <property type="match status" value="1"/>
</dbReference>
<dbReference type="GO" id="GO:0051539">
    <property type="term" value="F:4 iron, 4 sulfur cluster binding"/>
    <property type="evidence" value="ECO:0007669"/>
    <property type="project" value="UniProtKB-KW"/>
</dbReference>
<dbReference type="InterPro" id="IPR006638">
    <property type="entry name" value="Elp3/MiaA/NifB-like_rSAM"/>
</dbReference>
<evidence type="ECO:0000256" key="2">
    <source>
        <dbReference type="ARBA" id="ARBA00022485"/>
    </source>
</evidence>
<keyword evidence="9" id="KW-1185">Reference proteome</keyword>
<dbReference type="InterPro" id="IPR032432">
    <property type="entry name" value="Radical_SAM_C"/>
</dbReference>
<dbReference type="NCBIfam" id="TIGR01212">
    <property type="entry name" value="TIGR01212 family radical SAM protein"/>
    <property type="match status" value="1"/>
</dbReference>
<dbReference type="InterPro" id="IPR007197">
    <property type="entry name" value="rSAM"/>
</dbReference>
<dbReference type="PROSITE" id="PS51918">
    <property type="entry name" value="RADICAL_SAM"/>
    <property type="match status" value="1"/>
</dbReference>
<dbReference type="SFLD" id="SFLDG01091">
    <property type="entry name" value="uncharacterized_CHP01210-like"/>
    <property type="match status" value="1"/>
</dbReference>